<evidence type="ECO:0000313" key="2">
    <source>
        <dbReference type="Proteomes" id="UP001631969"/>
    </source>
</evidence>
<sequence length="133" mass="14738">MGILRDTHAIFILFVKDQGKSRSFYRELLGIEPSLDVPGMTEFAISETARLGLMPEEGISRILEGRIPHPQHAGGAPRSEVYLYVEQPDAYYDRLEAAGGRQVSAGAVRNWGDYVAYGTDPDGHLVAFAEKRE</sequence>
<organism evidence="1 2">
    <name type="scientific">Paenibacillus mesotrionivorans</name>
    <dbReference type="NCBI Taxonomy" id="3160968"/>
    <lineage>
        <taxon>Bacteria</taxon>
        <taxon>Bacillati</taxon>
        <taxon>Bacillota</taxon>
        <taxon>Bacilli</taxon>
        <taxon>Bacillales</taxon>
        <taxon>Paenibacillaceae</taxon>
        <taxon>Paenibacillus</taxon>
    </lineage>
</organism>
<gene>
    <name evidence="1" type="ORF">ACI1P1_08245</name>
</gene>
<dbReference type="Proteomes" id="UP001631969">
    <property type="component" value="Unassembled WGS sequence"/>
</dbReference>
<protein>
    <submittedName>
        <fullName evidence="1">VOC family protein</fullName>
    </submittedName>
</protein>
<name>A0ACC7NUA5_9BACL</name>
<comment type="caution">
    <text evidence="1">The sequence shown here is derived from an EMBL/GenBank/DDBJ whole genome shotgun (WGS) entry which is preliminary data.</text>
</comment>
<proteinExistence type="predicted"/>
<evidence type="ECO:0000313" key="1">
    <source>
        <dbReference type="EMBL" id="MFM9328273.1"/>
    </source>
</evidence>
<keyword evidence="2" id="KW-1185">Reference proteome</keyword>
<accession>A0ACC7NUA5</accession>
<reference evidence="1" key="1">
    <citation type="submission" date="2024-12" db="EMBL/GenBank/DDBJ databases">
        <authorList>
            <person name="Wu N."/>
        </authorList>
    </citation>
    <scope>NUCLEOTIDE SEQUENCE</scope>
    <source>
        <strain evidence="1">P15</strain>
    </source>
</reference>
<dbReference type="EMBL" id="JBJURJ010000004">
    <property type="protein sequence ID" value="MFM9328273.1"/>
    <property type="molecule type" value="Genomic_DNA"/>
</dbReference>